<dbReference type="Proteomes" id="UP001265746">
    <property type="component" value="Unassembled WGS sequence"/>
</dbReference>
<accession>A0AAD9S793</accession>
<comment type="caution">
    <text evidence="2">The sequence shown here is derived from an EMBL/GenBank/DDBJ whole genome shotgun (WGS) entry which is preliminary data.</text>
</comment>
<protein>
    <submittedName>
        <fullName evidence="2">Uncharacterized protein</fullName>
    </submittedName>
</protein>
<feature type="region of interest" description="Disordered" evidence="1">
    <location>
        <begin position="1"/>
        <end position="29"/>
    </location>
</feature>
<evidence type="ECO:0000313" key="2">
    <source>
        <dbReference type="EMBL" id="KAK2600980.1"/>
    </source>
</evidence>
<evidence type="ECO:0000256" key="1">
    <source>
        <dbReference type="SAM" id="MobiDB-lite"/>
    </source>
</evidence>
<dbReference type="AlphaFoldDB" id="A0AAD9S793"/>
<organism evidence="2 3">
    <name type="scientific">Phomopsis amygdali</name>
    <name type="common">Fusicoccum amygdali</name>
    <dbReference type="NCBI Taxonomy" id="1214568"/>
    <lineage>
        <taxon>Eukaryota</taxon>
        <taxon>Fungi</taxon>
        <taxon>Dikarya</taxon>
        <taxon>Ascomycota</taxon>
        <taxon>Pezizomycotina</taxon>
        <taxon>Sordariomycetes</taxon>
        <taxon>Sordariomycetidae</taxon>
        <taxon>Diaporthales</taxon>
        <taxon>Diaporthaceae</taxon>
        <taxon>Diaporthe</taxon>
    </lineage>
</organism>
<evidence type="ECO:0000313" key="3">
    <source>
        <dbReference type="Proteomes" id="UP001265746"/>
    </source>
</evidence>
<gene>
    <name evidence="2" type="ORF">N8I77_010468</name>
</gene>
<name>A0AAD9S793_PHOAM</name>
<dbReference type="EMBL" id="JAUJFL010000006">
    <property type="protein sequence ID" value="KAK2600980.1"/>
    <property type="molecule type" value="Genomic_DNA"/>
</dbReference>
<proteinExistence type="predicted"/>
<keyword evidence="3" id="KW-1185">Reference proteome</keyword>
<reference evidence="2" key="1">
    <citation type="submission" date="2023-06" db="EMBL/GenBank/DDBJ databases">
        <authorList>
            <person name="Noh H."/>
        </authorList>
    </citation>
    <scope>NUCLEOTIDE SEQUENCE</scope>
    <source>
        <strain evidence="2">DUCC20226</strain>
    </source>
</reference>
<sequence>MRTPKRPNDPNSGKGSGPRRGPICPSPRRKPEPFERIVCLDNHLNIWGWPSRGGIIVLEHVNGLDFEFLGLDPVDPPMQRDPDQDAEDAFCQRLLLLGAKWFDSNQRHGFVAGVAADDDLAICALEAGQQPQLSLRERRWVSVAYPEPAGPEGGFWVAEFDTPTYGNHERHNLVPAEASLVHLARSMAEKCELLKRIGARYYTSLDVYDGAASLNAWKEKTVGEFGPLVQTTYGQLEYHRRQQTVSHVNDYCDEV</sequence>